<comment type="caution">
    <text evidence="2">The sequence shown here is derived from an EMBL/GenBank/DDBJ whole genome shotgun (WGS) entry which is preliminary data.</text>
</comment>
<name>A0A2S9I3H0_9GAMM</name>
<dbReference type="SMART" id="SM00530">
    <property type="entry name" value="HTH_XRE"/>
    <property type="match status" value="1"/>
</dbReference>
<dbReference type="OrthoDB" id="8526848at2"/>
<dbReference type="InterPro" id="IPR010982">
    <property type="entry name" value="Lambda_DNA-bd_dom_sf"/>
</dbReference>
<organism evidence="2 3">
    <name type="scientific">Pantoea coffeiphila</name>
    <dbReference type="NCBI Taxonomy" id="1465635"/>
    <lineage>
        <taxon>Bacteria</taxon>
        <taxon>Pseudomonadati</taxon>
        <taxon>Pseudomonadota</taxon>
        <taxon>Gammaproteobacteria</taxon>
        <taxon>Enterobacterales</taxon>
        <taxon>Erwiniaceae</taxon>
        <taxon>Pantoea</taxon>
    </lineage>
</organism>
<dbReference type="EMBL" id="PDET01000042">
    <property type="protein sequence ID" value="PRD12343.1"/>
    <property type="molecule type" value="Genomic_DNA"/>
</dbReference>
<reference evidence="2 3" key="1">
    <citation type="submission" date="2017-10" db="EMBL/GenBank/DDBJ databases">
        <title>Draft genome of two endophytic bacteria isolated from 'guarana' Paullinia cupana (Mart.) Ducke.</title>
        <authorList>
            <person name="Siqueira K.A."/>
            <person name="Liotti R.G."/>
            <person name="Mendes T.A."/>
            <person name="Soares M.A."/>
        </authorList>
    </citation>
    <scope>NUCLEOTIDE SEQUENCE [LARGE SCALE GENOMIC DNA]</scope>
    <source>
        <strain evidence="2 3">342</strain>
    </source>
</reference>
<dbReference type="CDD" id="cd00093">
    <property type="entry name" value="HTH_XRE"/>
    <property type="match status" value="1"/>
</dbReference>
<dbReference type="InterPro" id="IPR001387">
    <property type="entry name" value="Cro/C1-type_HTH"/>
</dbReference>
<feature type="domain" description="HTH cro/C1-type" evidence="1">
    <location>
        <begin position="33"/>
        <end position="88"/>
    </location>
</feature>
<proteinExistence type="predicted"/>
<dbReference type="Pfam" id="PF13744">
    <property type="entry name" value="HTH_37"/>
    <property type="match status" value="1"/>
</dbReference>
<sequence length="96" mass="10673">MKTHDFENVWDAISDTHEEAENMKIRSQLMTFINAWIARHGLSQEEAAKALGVTQPRISELARGKIALFSVDRLITMLANAGLHIVNIEISEAADA</sequence>
<gene>
    <name evidence="2" type="ORF">CQW29_27020</name>
</gene>
<dbReference type="GO" id="GO:0003677">
    <property type="term" value="F:DNA binding"/>
    <property type="evidence" value="ECO:0007669"/>
    <property type="project" value="InterPro"/>
</dbReference>
<dbReference type="RefSeq" id="WP_105595823.1">
    <property type="nucleotide sequence ID" value="NZ_PDET01000042.1"/>
</dbReference>
<evidence type="ECO:0000313" key="3">
    <source>
        <dbReference type="Proteomes" id="UP000239181"/>
    </source>
</evidence>
<dbReference type="AlphaFoldDB" id="A0A2S9I3H0"/>
<keyword evidence="3" id="KW-1185">Reference proteome</keyword>
<dbReference type="SUPFAM" id="SSF47413">
    <property type="entry name" value="lambda repressor-like DNA-binding domains"/>
    <property type="match status" value="1"/>
</dbReference>
<evidence type="ECO:0000313" key="2">
    <source>
        <dbReference type="EMBL" id="PRD12343.1"/>
    </source>
</evidence>
<accession>A0A2S9I3H0</accession>
<dbReference type="PROSITE" id="PS50943">
    <property type="entry name" value="HTH_CROC1"/>
    <property type="match status" value="1"/>
</dbReference>
<dbReference type="InterPro" id="IPR039554">
    <property type="entry name" value="HigA2-like_HTH"/>
</dbReference>
<protein>
    <submittedName>
        <fullName evidence="2">Transcriptional regulator</fullName>
    </submittedName>
</protein>
<dbReference type="Proteomes" id="UP000239181">
    <property type="component" value="Unassembled WGS sequence"/>
</dbReference>
<evidence type="ECO:0000259" key="1">
    <source>
        <dbReference type="PROSITE" id="PS50943"/>
    </source>
</evidence>
<dbReference type="Gene3D" id="1.10.260.40">
    <property type="entry name" value="lambda repressor-like DNA-binding domains"/>
    <property type="match status" value="1"/>
</dbReference>